<dbReference type="Gene3D" id="1.10.606.20">
    <property type="match status" value="1"/>
</dbReference>
<reference evidence="2 3" key="1">
    <citation type="submission" date="2017-08" db="EMBL/GenBank/DDBJ databases">
        <title>Acidophilic green algal genome provides insights into adaptation to an acidic environment.</title>
        <authorList>
            <person name="Hirooka S."/>
            <person name="Hirose Y."/>
            <person name="Kanesaki Y."/>
            <person name="Higuchi S."/>
            <person name="Fujiwara T."/>
            <person name="Onuma R."/>
            <person name="Era A."/>
            <person name="Ohbayashi R."/>
            <person name="Uzuka A."/>
            <person name="Nozaki H."/>
            <person name="Yoshikawa H."/>
            <person name="Miyagishima S.Y."/>
        </authorList>
    </citation>
    <scope>NUCLEOTIDE SEQUENCE [LARGE SCALE GENOMIC DNA]</scope>
    <source>
        <strain evidence="2 3">NIES-2499</strain>
    </source>
</reference>
<dbReference type="OrthoDB" id="1876163at2759"/>
<accession>A0A250X0H9</accession>
<sequence>MNDASIVCWKIEYNVLFSRPVTAIREGDKTLVQPQPAWTPLLSMPPHPEYPSGHMVTSGAAYQVLFSWLGTNNVNFSLGSEGLDPSVVRTYTNLLYVAQEVADSQVFGGVHFNIGGVHFSTFQEYMLLMLGQLLQGRS</sequence>
<gene>
    <name evidence="2" type="ORF">CEUSTIGMA_g3894.t1</name>
</gene>
<dbReference type="AlphaFoldDB" id="A0A250X0H9"/>
<comment type="caution">
    <text evidence="2">The sequence shown here is derived from an EMBL/GenBank/DDBJ whole genome shotgun (WGS) entry which is preliminary data.</text>
</comment>
<dbReference type="PANTHER" id="PTHR34599">
    <property type="entry name" value="PEROXIDASE-RELATED"/>
    <property type="match status" value="1"/>
</dbReference>
<keyword evidence="3" id="KW-1185">Reference proteome</keyword>
<evidence type="ECO:0000313" key="3">
    <source>
        <dbReference type="Proteomes" id="UP000232323"/>
    </source>
</evidence>
<dbReference type="InterPro" id="IPR052559">
    <property type="entry name" value="V-haloperoxidase"/>
</dbReference>
<dbReference type="InterPro" id="IPR036938">
    <property type="entry name" value="PAP2/HPO_sf"/>
</dbReference>
<evidence type="ECO:0000313" key="2">
    <source>
        <dbReference type="EMBL" id="GAX76449.1"/>
    </source>
</evidence>
<dbReference type="Proteomes" id="UP000232323">
    <property type="component" value="Unassembled WGS sequence"/>
</dbReference>
<feature type="domain" description="Vanadium-dependent haloperoxidase NapH1-like second helical-bundle" evidence="1">
    <location>
        <begin position="14"/>
        <end position="113"/>
    </location>
</feature>
<dbReference type="SUPFAM" id="SSF48317">
    <property type="entry name" value="Acid phosphatase/Vanadium-dependent haloperoxidase"/>
    <property type="match status" value="1"/>
</dbReference>
<dbReference type="PANTHER" id="PTHR34599:SF1">
    <property type="entry name" value="PHOSPHATIDIC ACID PHOSPHATASE TYPE 2_HALOPEROXIDASE DOMAIN-CONTAINING PROTEIN"/>
    <property type="match status" value="1"/>
</dbReference>
<dbReference type="CDD" id="cd03398">
    <property type="entry name" value="PAP2_haloperoxidase"/>
    <property type="match status" value="1"/>
</dbReference>
<name>A0A250X0H9_9CHLO</name>
<protein>
    <recommendedName>
        <fullName evidence="1">Vanadium-dependent haloperoxidase NapH1-like second helical-bundle domain-containing protein</fullName>
    </recommendedName>
</protein>
<dbReference type="STRING" id="1157962.A0A250X0H9"/>
<evidence type="ECO:0000259" key="1">
    <source>
        <dbReference type="Pfam" id="PF22778"/>
    </source>
</evidence>
<organism evidence="2 3">
    <name type="scientific">Chlamydomonas eustigma</name>
    <dbReference type="NCBI Taxonomy" id="1157962"/>
    <lineage>
        <taxon>Eukaryota</taxon>
        <taxon>Viridiplantae</taxon>
        <taxon>Chlorophyta</taxon>
        <taxon>core chlorophytes</taxon>
        <taxon>Chlorophyceae</taxon>
        <taxon>CS clade</taxon>
        <taxon>Chlamydomonadales</taxon>
        <taxon>Chlamydomonadaceae</taxon>
        <taxon>Chlamydomonas</taxon>
    </lineage>
</organism>
<dbReference type="InterPro" id="IPR055161">
    <property type="entry name" value="NapH1-like_2nd"/>
</dbReference>
<proteinExistence type="predicted"/>
<dbReference type="EMBL" id="BEGY01000017">
    <property type="protein sequence ID" value="GAX76449.1"/>
    <property type="molecule type" value="Genomic_DNA"/>
</dbReference>
<dbReference type="Pfam" id="PF22778">
    <property type="entry name" value="VCPO_2nd"/>
    <property type="match status" value="1"/>
</dbReference>